<dbReference type="Proteomes" id="UP001153331">
    <property type="component" value="Unassembled WGS sequence"/>
</dbReference>
<protein>
    <submittedName>
        <fullName evidence="1">Uncharacterized protein</fullName>
    </submittedName>
</protein>
<gene>
    <name evidence="1" type="ORF">OPT61_g9351</name>
</gene>
<accession>A0ACC2HUG5</accession>
<sequence>MVLVRSPSWSWRTSSLSKASRESNEASRPATILNIIRKHHNGFLHGHGLERGRREDAQAPARARSRQPYVRHAHSPSRVHAAASSPPPANPNFFRPSACTPLCLRFSRIPSPGLDDMEATHPTRLNVIDTFYPDYNLAALVGCKVTLLEVLHLQRKLPPELLLERFVYLVFLCVDADRGIYERVGYLVVWRRAAPEAFVNGGEEVVLTVV</sequence>
<evidence type="ECO:0000313" key="2">
    <source>
        <dbReference type="Proteomes" id="UP001153331"/>
    </source>
</evidence>
<organism evidence="1 2">
    <name type="scientific">Boeremia exigua</name>
    <dbReference type="NCBI Taxonomy" id="749465"/>
    <lineage>
        <taxon>Eukaryota</taxon>
        <taxon>Fungi</taxon>
        <taxon>Dikarya</taxon>
        <taxon>Ascomycota</taxon>
        <taxon>Pezizomycotina</taxon>
        <taxon>Dothideomycetes</taxon>
        <taxon>Pleosporomycetidae</taxon>
        <taxon>Pleosporales</taxon>
        <taxon>Pleosporineae</taxon>
        <taxon>Didymellaceae</taxon>
        <taxon>Boeremia</taxon>
    </lineage>
</organism>
<name>A0ACC2HUG5_9PLEO</name>
<keyword evidence="2" id="KW-1185">Reference proteome</keyword>
<reference evidence="1" key="1">
    <citation type="submission" date="2022-11" db="EMBL/GenBank/DDBJ databases">
        <title>Genome Sequence of Boeremia exigua.</title>
        <authorList>
            <person name="Buettner E."/>
        </authorList>
    </citation>
    <scope>NUCLEOTIDE SEQUENCE</scope>
    <source>
        <strain evidence="1">CU02</strain>
    </source>
</reference>
<evidence type="ECO:0000313" key="1">
    <source>
        <dbReference type="EMBL" id="KAJ8106722.1"/>
    </source>
</evidence>
<proteinExistence type="predicted"/>
<comment type="caution">
    <text evidence="1">The sequence shown here is derived from an EMBL/GenBank/DDBJ whole genome shotgun (WGS) entry which is preliminary data.</text>
</comment>
<dbReference type="EMBL" id="JAPHNI010001091">
    <property type="protein sequence ID" value="KAJ8106722.1"/>
    <property type="molecule type" value="Genomic_DNA"/>
</dbReference>